<dbReference type="RefSeq" id="WP_089200185.1">
    <property type="nucleotide sequence ID" value="NZ_NHRJ02000005.1"/>
</dbReference>
<keyword evidence="3" id="KW-0489">Methyltransferase</keyword>
<dbReference type="InterPro" id="IPR013216">
    <property type="entry name" value="Methyltransf_11"/>
</dbReference>
<feature type="coiled-coil region" evidence="1">
    <location>
        <begin position="215"/>
        <end position="242"/>
    </location>
</feature>
<dbReference type="Pfam" id="PF08241">
    <property type="entry name" value="Methyltransf_11"/>
    <property type="match status" value="1"/>
</dbReference>
<sequence length="499" mass="57442">MSEQPITIEEIMTRIKSTMDVAKKNRKSIEPQRPPLNQNYDMKYMRLLSEIEQNNRNWNVSAEHPITSHRPTLGRFIVFGKKLVRKLLRWYINPAFDKQSNFNGSVTRSLNNVRDILAELTKDIEYVNEQSSKFSSELDTDILNKIKKVFSEEKDQIIDNTIINNILITQEKLEQNIGRLNEKLDAALNLSNNFVHHEKFEQMEANVQRNVDTLSSKLTSEIENVNKNVEKLDDLIMLLNARIKKSAIVKARPAHNSAEPVKMPALVSNAVEPKDSRVDIDYFLFEQKFRGARTAIMERQRDYLPLFANRTHILDIGCGRGEFIELLQKEYNVTVKGIDINSDMVGYCQERGFDVELIDAMEYLETLEENSLDGVFMAQVIEHLTSDQAMQLINSVYRVLKPGGLFVVETINVQSVYAMSNWFYMDPTHIKPVHPVTLKFIFQGSSYSQVEVKYLSPVPDKGVPHLEIEGIDLGRFNESLNDLNGLLYGYQDYAICAYK</sequence>
<reference evidence="3" key="1">
    <citation type="submission" date="2018-06" db="EMBL/GenBank/DDBJ databases">
        <title>Paenibacillus xerothermodurans sp. nov. an extremely dry heat resistant spore forming bacterium isolated from the soil of Cape Canaveral, Florida.</title>
        <authorList>
            <person name="Seuylemezian A."/>
            <person name="Kaur N."/>
            <person name="Patil P."/>
            <person name="Patil P."/>
            <person name="Mayilraj S."/>
            <person name="Vaishampayan P."/>
        </authorList>
    </citation>
    <scope>NUCLEOTIDE SEQUENCE [LARGE SCALE GENOMIC DNA]</scope>
    <source>
        <strain evidence="3">ATCC 27380</strain>
    </source>
</reference>
<dbReference type="EMBL" id="NHRJ02000005">
    <property type="protein sequence ID" value="PZE20814.1"/>
    <property type="molecule type" value="Genomic_DNA"/>
</dbReference>
<dbReference type="OrthoDB" id="9782855at2"/>
<evidence type="ECO:0000256" key="1">
    <source>
        <dbReference type="SAM" id="Coils"/>
    </source>
</evidence>
<keyword evidence="4" id="KW-1185">Reference proteome</keyword>
<dbReference type="PANTHER" id="PTHR43861">
    <property type="entry name" value="TRANS-ACONITATE 2-METHYLTRANSFERASE-RELATED"/>
    <property type="match status" value="1"/>
</dbReference>
<evidence type="ECO:0000313" key="3">
    <source>
        <dbReference type="EMBL" id="PZE20814.1"/>
    </source>
</evidence>
<feature type="domain" description="Methyltransferase type 11" evidence="2">
    <location>
        <begin position="314"/>
        <end position="408"/>
    </location>
</feature>
<evidence type="ECO:0000259" key="2">
    <source>
        <dbReference type="Pfam" id="PF08241"/>
    </source>
</evidence>
<dbReference type="Gene3D" id="3.40.50.150">
    <property type="entry name" value="Vaccinia Virus protein VP39"/>
    <property type="match status" value="1"/>
</dbReference>
<feature type="coiled-coil region" evidence="1">
    <location>
        <begin position="163"/>
        <end position="190"/>
    </location>
</feature>
<name>A0A2W1NA65_PAEXE</name>
<dbReference type="Proteomes" id="UP000214746">
    <property type="component" value="Unassembled WGS sequence"/>
</dbReference>
<dbReference type="GO" id="GO:0032259">
    <property type="term" value="P:methylation"/>
    <property type="evidence" value="ECO:0007669"/>
    <property type="project" value="UniProtKB-KW"/>
</dbReference>
<proteinExistence type="predicted"/>
<dbReference type="SUPFAM" id="SSF53335">
    <property type="entry name" value="S-adenosyl-L-methionine-dependent methyltransferases"/>
    <property type="match status" value="1"/>
</dbReference>
<accession>A0A2W1NA65</accession>
<organism evidence="3 4">
    <name type="scientific">Paenibacillus xerothermodurans</name>
    <dbReference type="NCBI Taxonomy" id="1977292"/>
    <lineage>
        <taxon>Bacteria</taxon>
        <taxon>Bacillati</taxon>
        <taxon>Bacillota</taxon>
        <taxon>Bacilli</taxon>
        <taxon>Bacillales</taxon>
        <taxon>Paenibacillaceae</taxon>
        <taxon>Paenibacillus</taxon>
    </lineage>
</organism>
<dbReference type="PANTHER" id="PTHR43861:SF1">
    <property type="entry name" value="TRANS-ACONITATE 2-METHYLTRANSFERASE"/>
    <property type="match status" value="1"/>
</dbReference>
<evidence type="ECO:0000313" key="4">
    <source>
        <dbReference type="Proteomes" id="UP000214746"/>
    </source>
</evidence>
<gene>
    <name evidence="3" type="ORF">CBW46_011715</name>
</gene>
<protein>
    <submittedName>
        <fullName evidence="3">Class I SAM-dependent methyltransferase</fullName>
    </submittedName>
</protein>
<keyword evidence="3" id="KW-0808">Transferase</keyword>
<comment type="caution">
    <text evidence="3">The sequence shown here is derived from an EMBL/GenBank/DDBJ whole genome shotgun (WGS) entry which is preliminary data.</text>
</comment>
<dbReference type="CDD" id="cd02440">
    <property type="entry name" value="AdoMet_MTases"/>
    <property type="match status" value="1"/>
</dbReference>
<dbReference type="GO" id="GO:0008757">
    <property type="term" value="F:S-adenosylmethionine-dependent methyltransferase activity"/>
    <property type="evidence" value="ECO:0007669"/>
    <property type="project" value="InterPro"/>
</dbReference>
<keyword evidence="1" id="KW-0175">Coiled coil</keyword>
<dbReference type="AlphaFoldDB" id="A0A2W1NA65"/>
<dbReference type="InterPro" id="IPR029063">
    <property type="entry name" value="SAM-dependent_MTases_sf"/>
</dbReference>